<sequence length="475" mass="53625">MVKQSQSYTQADLELVKRHLADILTVTPKEASALARQFPSEITPLANIFANAKDRLHQNWADALLVKVPQSAWDGPSDAPSRIAYTKAASMRFLLRDEPTAQELKHLDNRRALLDDFLKHMDGPRRLAYRPMLEWINICESSLAITVSVLASDTAFGLSMSLIETLLDKQIQIYELNFREKHRIPSTVGTPISLQLAASEGAKQHIAAKLQEFCLTESEELESVKDILMARVSANISVNRVLLEIAAIDARGREASEMCIPFLQRLNFHGMLSVPPVLLQDLDDGGDNKIRDIFRQMFTAGGFFAQVDNYFKRHMTESDIEMIVSWSTQLQELYISTRGIHGGHEQHGSPPHKFIFALTIAAAFYETSQTAHEFTGHSRPCYAVFPDRAAAAKGYRNKPSTHAAEILMQAYGQIYYSNNEWGLIANNVAEYAEVRSAKRAHIQQLFHFVVKNRNSRQLFALFQNLEKMRPLAQPK</sequence>
<reference evidence="1 2" key="1">
    <citation type="submission" date="2019-11" db="EMBL/GenBank/DDBJ databases">
        <title>Novel Deefgea species.</title>
        <authorList>
            <person name="Han J.-H."/>
        </authorList>
    </citation>
    <scope>NUCLEOTIDE SEQUENCE [LARGE SCALE GENOMIC DNA]</scope>
    <source>
        <strain evidence="1 2">LMG 24817</strain>
    </source>
</reference>
<comment type="caution">
    <text evidence="1">The sequence shown here is derived from an EMBL/GenBank/DDBJ whole genome shotgun (WGS) entry which is preliminary data.</text>
</comment>
<dbReference type="RefSeq" id="WP_203571872.1">
    <property type="nucleotide sequence ID" value="NZ_WOFE01000008.1"/>
</dbReference>
<keyword evidence="2" id="KW-1185">Reference proteome</keyword>
<accession>A0ABS2CEW0</accession>
<evidence type="ECO:0000313" key="2">
    <source>
        <dbReference type="Proteomes" id="UP001195660"/>
    </source>
</evidence>
<gene>
    <name evidence="1" type="ORF">GM173_13275</name>
</gene>
<protein>
    <submittedName>
        <fullName evidence="1">Uncharacterized protein</fullName>
    </submittedName>
</protein>
<organism evidence="1 2">
    <name type="scientific">Deefgea chitinilytica</name>
    <dbReference type="NCBI Taxonomy" id="570276"/>
    <lineage>
        <taxon>Bacteria</taxon>
        <taxon>Pseudomonadati</taxon>
        <taxon>Pseudomonadota</taxon>
        <taxon>Betaproteobacteria</taxon>
        <taxon>Neisseriales</taxon>
        <taxon>Chitinibacteraceae</taxon>
        <taxon>Deefgea</taxon>
    </lineage>
</organism>
<name>A0ABS2CEW0_9NEIS</name>
<proteinExistence type="predicted"/>
<dbReference type="Proteomes" id="UP001195660">
    <property type="component" value="Unassembled WGS sequence"/>
</dbReference>
<dbReference type="EMBL" id="WOFE01000008">
    <property type="protein sequence ID" value="MBM5572542.1"/>
    <property type="molecule type" value="Genomic_DNA"/>
</dbReference>
<evidence type="ECO:0000313" key="1">
    <source>
        <dbReference type="EMBL" id="MBM5572542.1"/>
    </source>
</evidence>